<evidence type="ECO:0000256" key="2">
    <source>
        <dbReference type="ARBA" id="ARBA00007608"/>
    </source>
</evidence>
<organism evidence="9 10">
    <name type="scientific">Lysobacter enzymogenes</name>
    <dbReference type="NCBI Taxonomy" id="69"/>
    <lineage>
        <taxon>Bacteria</taxon>
        <taxon>Pseudomonadati</taxon>
        <taxon>Pseudomonadota</taxon>
        <taxon>Gammaproteobacteria</taxon>
        <taxon>Lysobacterales</taxon>
        <taxon>Lysobacteraceae</taxon>
        <taxon>Lysobacter</taxon>
    </lineage>
</organism>
<dbReference type="PROSITE" id="PS00893">
    <property type="entry name" value="NUDIX_BOX"/>
    <property type="match status" value="1"/>
</dbReference>
<evidence type="ECO:0000313" key="9">
    <source>
        <dbReference type="EMBL" id="ROU06354.1"/>
    </source>
</evidence>
<sequence>MRSTTRCARRTRWKPNSPPARTNSDVSYREGRFWQPDVTVATVVVDGGRLLMVEETVGGRLVLNQPAGHLEPDESLLEAALRETLEETGWQVRLTAFVGAYQWKAPDASAGGSGRHYLRFAFAAEPVRHDPQRPLDEGIVQALWLTPAELQARAGDHRSPLVWQVAADYLGGRRHSLDLVQHFADAAAPR</sequence>
<protein>
    <recommendedName>
        <fullName evidence="4 6">Phosphatase NudJ</fullName>
        <ecNumber evidence="6">3.6.1.-</ecNumber>
    </recommendedName>
</protein>
<evidence type="ECO:0000259" key="8">
    <source>
        <dbReference type="PROSITE" id="PS51462"/>
    </source>
</evidence>
<dbReference type="EC" id="3.6.1.-" evidence="6"/>
<evidence type="ECO:0000256" key="4">
    <source>
        <dbReference type="ARBA" id="ARBA00015552"/>
    </source>
</evidence>
<comment type="caution">
    <text evidence="9">The sequence shown here is derived from an EMBL/GenBank/DDBJ whole genome shotgun (WGS) entry which is preliminary data.</text>
</comment>
<evidence type="ECO:0000256" key="5">
    <source>
        <dbReference type="ARBA" id="ARBA00022801"/>
    </source>
</evidence>
<dbReference type="Gene3D" id="3.90.79.10">
    <property type="entry name" value="Nucleoside Triphosphate Pyrophosphohydrolase"/>
    <property type="match status" value="1"/>
</dbReference>
<feature type="domain" description="Nudix hydrolase" evidence="8">
    <location>
        <begin position="33"/>
        <end position="167"/>
    </location>
</feature>
<dbReference type="Proteomes" id="UP000275910">
    <property type="component" value="Unassembled WGS sequence"/>
</dbReference>
<keyword evidence="6" id="KW-0460">Magnesium</keyword>
<evidence type="ECO:0000256" key="1">
    <source>
        <dbReference type="ARBA" id="ARBA00001946"/>
    </source>
</evidence>
<evidence type="ECO:0000256" key="7">
    <source>
        <dbReference type="SAM" id="MobiDB-lite"/>
    </source>
</evidence>
<dbReference type="AlphaFoldDB" id="A0A3N2RG32"/>
<evidence type="ECO:0000256" key="3">
    <source>
        <dbReference type="ARBA" id="ARBA00011245"/>
    </source>
</evidence>
<reference evidence="9 10" key="1">
    <citation type="submission" date="2018-10" db="EMBL/GenBank/DDBJ databases">
        <title>The genome of Lysobacter enzymogenes OH11.</title>
        <authorList>
            <person name="Liu F."/>
            <person name="Zhao Y."/>
            <person name="Qian G."/>
            <person name="Chen Y."/>
            <person name="Xu H."/>
        </authorList>
    </citation>
    <scope>NUCLEOTIDE SEQUENCE [LARGE SCALE GENOMIC DNA]</scope>
    <source>
        <strain evidence="9 10">OH11</strain>
    </source>
</reference>
<evidence type="ECO:0000256" key="6">
    <source>
        <dbReference type="RuleBase" id="RU364043"/>
    </source>
</evidence>
<proteinExistence type="inferred from homology"/>
<comment type="cofactor">
    <cofactor evidence="1 6">
        <name>Mg(2+)</name>
        <dbReference type="ChEBI" id="CHEBI:18420"/>
    </cofactor>
</comment>
<dbReference type="CDD" id="cd03675">
    <property type="entry name" value="NUDIX_Hydrolase"/>
    <property type="match status" value="1"/>
</dbReference>
<dbReference type="InterPro" id="IPR015797">
    <property type="entry name" value="NUDIX_hydrolase-like_dom_sf"/>
</dbReference>
<dbReference type="InterPro" id="IPR000086">
    <property type="entry name" value="NUDIX_hydrolase_dom"/>
</dbReference>
<dbReference type="InterPro" id="IPR033713">
    <property type="entry name" value="NudJ"/>
</dbReference>
<evidence type="ECO:0000313" key="10">
    <source>
        <dbReference type="Proteomes" id="UP000275910"/>
    </source>
</evidence>
<feature type="region of interest" description="Disordered" evidence="7">
    <location>
        <begin position="1"/>
        <end position="25"/>
    </location>
</feature>
<dbReference type="EMBL" id="RCTY01000034">
    <property type="protein sequence ID" value="ROU06354.1"/>
    <property type="molecule type" value="Genomic_DNA"/>
</dbReference>
<dbReference type="PROSITE" id="PS51462">
    <property type="entry name" value="NUDIX"/>
    <property type="match status" value="1"/>
</dbReference>
<name>A0A3N2RG32_LYSEN</name>
<dbReference type="Pfam" id="PF00293">
    <property type="entry name" value="NUDIX"/>
    <property type="match status" value="1"/>
</dbReference>
<gene>
    <name evidence="6" type="primary">nudJ</name>
    <name evidence="9" type="ORF">D9T17_13960</name>
</gene>
<dbReference type="SUPFAM" id="SSF55811">
    <property type="entry name" value="Nudix"/>
    <property type="match status" value="1"/>
</dbReference>
<dbReference type="GO" id="GO:0017111">
    <property type="term" value="F:ribonucleoside triphosphate phosphatase activity"/>
    <property type="evidence" value="ECO:0007669"/>
    <property type="project" value="InterPro"/>
</dbReference>
<dbReference type="GO" id="GO:0017110">
    <property type="term" value="F:nucleoside diphosphate phosphatase activity"/>
    <property type="evidence" value="ECO:0007669"/>
    <property type="project" value="InterPro"/>
</dbReference>
<dbReference type="InterPro" id="IPR020084">
    <property type="entry name" value="NUDIX_hydrolase_CS"/>
</dbReference>
<keyword evidence="5 6" id="KW-0378">Hydrolase</keyword>
<dbReference type="PANTHER" id="PTHR43046">
    <property type="entry name" value="GDP-MANNOSE MANNOSYL HYDROLASE"/>
    <property type="match status" value="1"/>
</dbReference>
<comment type="subunit">
    <text evidence="3 6">Monomer.</text>
</comment>
<comment type="similarity">
    <text evidence="2 6">Belongs to the Nudix hydrolase family. NudJ subfamily.</text>
</comment>
<dbReference type="GO" id="GO:0004787">
    <property type="term" value="F:thiamine diphosphate phosphatase activity"/>
    <property type="evidence" value="ECO:0007669"/>
    <property type="project" value="InterPro"/>
</dbReference>
<dbReference type="PANTHER" id="PTHR43046:SF14">
    <property type="entry name" value="MUTT_NUDIX FAMILY PROTEIN"/>
    <property type="match status" value="1"/>
</dbReference>
<accession>A0A3N2RG32</accession>